<keyword evidence="7 11" id="KW-0175">Coiled coil</keyword>
<sequence>MAKGIYPSMTVQEIIASLAQWGLSVSEEQLQRPNADFVEGIYCACLHQVTTITADTLAAPVQEAVEACTAQSGSQETDMYSAALTRNLLVYHLSRFARAAQVEDFTALDVFSPRRDRTLILLSAFINFIKFTEQLCASYIKDLVSRSESLYTERDQVSVKLREVEEKIAQLQAKRAEDEPRCEQLRQQNNALFLELNETKTVQKEKIEVVENLKADRKVIMQKIEVITKEIDTVSDGIRRLQGRIVQSPERVKRTITTMSSTVVEDRKTLAQNDAKARDLTSKIAALHKIEEDVRTCIDQLRVVESEIRQLDESHRELADLKDHFEGKTIERNELQLKQERVQKQLSNAYQKLEQAQKRAEEKKAASQRTLDRLQAEYDQMAVERRDNDQEMQKIRAQADDVEANMAEHLKTSEAELNNLLAEYWKLRHQTDVYMELLANKLNMQVR</sequence>
<proteinExistence type="inferred from homology"/>
<keyword evidence="8" id="KW-0539">Nucleus</keyword>
<evidence type="ECO:0000313" key="14">
    <source>
        <dbReference type="EMBL" id="KAK7445373.1"/>
    </source>
</evidence>
<dbReference type="InterPro" id="IPR041112">
    <property type="entry name" value="Nuf2_DHR10-like"/>
</dbReference>
<dbReference type="EMBL" id="JBANRG010000047">
    <property type="protein sequence ID" value="KAK7445373.1"/>
    <property type="molecule type" value="Genomic_DNA"/>
</dbReference>
<dbReference type="InterPro" id="IPR005549">
    <property type="entry name" value="Kinetochore_Nuf2_N"/>
</dbReference>
<name>A0ABR1J3T5_9AGAR</name>
<feature type="domain" description="Kinetochore protein Nuf2 N-terminal" evidence="12">
    <location>
        <begin position="5"/>
        <end position="139"/>
    </location>
</feature>
<evidence type="ECO:0000259" key="13">
    <source>
        <dbReference type="Pfam" id="PF18595"/>
    </source>
</evidence>
<evidence type="ECO:0000256" key="10">
    <source>
        <dbReference type="ARBA" id="ARBA00023328"/>
    </source>
</evidence>
<gene>
    <name evidence="14" type="primary">NUF2</name>
    <name evidence="14" type="ORF">VKT23_014790</name>
</gene>
<dbReference type="InterPro" id="IPR038275">
    <property type="entry name" value="Nuf2_N_sf"/>
</dbReference>
<evidence type="ECO:0000256" key="8">
    <source>
        <dbReference type="ARBA" id="ARBA00023242"/>
    </source>
</evidence>
<keyword evidence="5" id="KW-0132">Cell division</keyword>
<organism evidence="14 15">
    <name type="scientific">Marasmiellus scandens</name>
    <dbReference type="NCBI Taxonomy" id="2682957"/>
    <lineage>
        <taxon>Eukaryota</taxon>
        <taxon>Fungi</taxon>
        <taxon>Dikarya</taxon>
        <taxon>Basidiomycota</taxon>
        <taxon>Agaricomycotina</taxon>
        <taxon>Agaricomycetes</taxon>
        <taxon>Agaricomycetidae</taxon>
        <taxon>Agaricales</taxon>
        <taxon>Marasmiineae</taxon>
        <taxon>Omphalotaceae</taxon>
        <taxon>Marasmiellus</taxon>
    </lineage>
</organism>
<keyword evidence="15" id="KW-1185">Reference proteome</keyword>
<protein>
    <submittedName>
        <fullName evidence="14">Kinetochore-associated Ndc80 complex subunit nuf2</fullName>
    </submittedName>
</protein>
<feature type="coiled-coil region" evidence="11">
    <location>
        <begin position="304"/>
        <end position="430"/>
    </location>
</feature>
<comment type="subcellular location">
    <subcellularLocation>
        <location evidence="2">Chromosome</location>
        <location evidence="2">Centromere</location>
    </subcellularLocation>
    <subcellularLocation>
        <location evidence="1">Nucleus</location>
    </subcellularLocation>
</comment>
<dbReference type="Gene3D" id="1.10.418.60">
    <property type="entry name" value="Ncd80 complex, Nuf2 subunit"/>
    <property type="match status" value="1"/>
</dbReference>
<dbReference type="Pfam" id="PF18595">
    <property type="entry name" value="Nuf2_DHR10-like"/>
    <property type="match status" value="1"/>
</dbReference>
<reference evidence="14 15" key="1">
    <citation type="submission" date="2024-01" db="EMBL/GenBank/DDBJ databases">
        <title>A draft genome for the cacao thread blight pathogen Marasmiellus scandens.</title>
        <authorList>
            <person name="Baruah I.K."/>
            <person name="Leung J."/>
            <person name="Bukari Y."/>
            <person name="Amoako-Attah I."/>
            <person name="Meinhardt L.W."/>
            <person name="Bailey B.A."/>
            <person name="Cohen S.P."/>
        </authorList>
    </citation>
    <scope>NUCLEOTIDE SEQUENCE [LARGE SCALE GENOMIC DNA]</scope>
    <source>
        <strain evidence="14 15">GH-19</strain>
    </source>
</reference>
<evidence type="ECO:0000256" key="3">
    <source>
        <dbReference type="ARBA" id="ARBA00005498"/>
    </source>
</evidence>
<keyword evidence="4" id="KW-0158">Chromosome</keyword>
<keyword evidence="10" id="KW-0137">Centromere</keyword>
<keyword evidence="9" id="KW-0131">Cell cycle</keyword>
<dbReference type="Pfam" id="PF03800">
    <property type="entry name" value="Nuf2"/>
    <property type="match status" value="1"/>
</dbReference>
<evidence type="ECO:0000256" key="6">
    <source>
        <dbReference type="ARBA" id="ARBA00022776"/>
    </source>
</evidence>
<comment type="similarity">
    <text evidence="3">Belongs to the NUF2 family.</text>
</comment>
<accession>A0ABR1J3T5</accession>
<comment type="caution">
    <text evidence="14">The sequence shown here is derived from an EMBL/GenBank/DDBJ whole genome shotgun (WGS) entry which is preliminary data.</text>
</comment>
<evidence type="ECO:0000256" key="9">
    <source>
        <dbReference type="ARBA" id="ARBA00023306"/>
    </source>
</evidence>
<evidence type="ECO:0000313" key="15">
    <source>
        <dbReference type="Proteomes" id="UP001498398"/>
    </source>
</evidence>
<keyword evidence="6" id="KW-0498">Mitosis</keyword>
<evidence type="ECO:0000256" key="11">
    <source>
        <dbReference type="SAM" id="Coils"/>
    </source>
</evidence>
<evidence type="ECO:0000256" key="2">
    <source>
        <dbReference type="ARBA" id="ARBA00004584"/>
    </source>
</evidence>
<evidence type="ECO:0000259" key="12">
    <source>
        <dbReference type="Pfam" id="PF03800"/>
    </source>
</evidence>
<dbReference type="Proteomes" id="UP001498398">
    <property type="component" value="Unassembled WGS sequence"/>
</dbReference>
<feature type="domain" description="Nuf2 DHR10-like" evidence="13">
    <location>
        <begin position="260"/>
        <end position="376"/>
    </location>
</feature>
<evidence type="ECO:0000256" key="5">
    <source>
        <dbReference type="ARBA" id="ARBA00022618"/>
    </source>
</evidence>
<evidence type="ECO:0000256" key="7">
    <source>
        <dbReference type="ARBA" id="ARBA00023054"/>
    </source>
</evidence>
<evidence type="ECO:0000256" key="1">
    <source>
        <dbReference type="ARBA" id="ARBA00004123"/>
    </source>
</evidence>
<evidence type="ECO:0000256" key="4">
    <source>
        <dbReference type="ARBA" id="ARBA00022454"/>
    </source>
</evidence>